<name>A0A0F9ANV9_9ZZZZ</name>
<protein>
    <submittedName>
        <fullName evidence="1">Uncharacterized protein</fullName>
    </submittedName>
</protein>
<comment type="caution">
    <text evidence="1">The sequence shown here is derived from an EMBL/GenBank/DDBJ whole genome shotgun (WGS) entry which is preliminary data.</text>
</comment>
<organism evidence="1">
    <name type="scientific">marine sediment metagenome</name>
    <dbReference type="NCBI Taxonomy" id="412755"/>
    <lineage>
        <taxon>unclassified sequences</taxon>
        <taxon>metagenomes</taxon>
        <taxon>ecological metagenomes</taxon>
    </lineage>
</organism>
<gene>
    <name evidence="1" type="ORF">LCGC14_2627500</name>
</gene>
<accession>A0A0F9ANV9</accession>
<evidence type="ECO:0000313" key="1">
    <source>
        <dbReference type="EMBL" id="KKL01040.1"/>
    </source>
</evidence>
<sequence>MSKRIASFEASYTTSINVPSTIKELEETYRIQVGNADVVVGIYTWDFTYIDDQYNAIVTEIGNSTIINMQIMFKYNNNNDGIKISFRKYDGPNPKLETNEAAILTGITSTELGTADISSTNKTGLTTDLEDVDTLYYESLLNIVSREFIAVGIVRHTDLSTSTGTVELSGQNLVGGSSEWKSAGTEPIDPPLLVITYD</sequence>
<proteinExistence type="predicted"/>
<dbReference type="AlphaFoldDB" id="A0A0F9ANV9"/>
<dbReference type="EMBL" id="LAZR01044982">
    <property type="protein sequence ID" value="KKL01040.1"/>
    <property type="molecule type" value="Genomic_DNA"/>
</dbReference>
<feature type="non-terminal residue" evidence="1">
    <location>
        <position position="198"/>
    </location>
</feature>
<reference evidence="1" key="1">
    <citation type="journal article" date="2015" name="Nature">
        <title>Complex archaea that bridge the gap between prokaryotes and eukaryotes.</title>
        <authorList>
            <person name="Spang A."/>
            <person name="Saw J.H."/>
            <person name="Jorgensen S.L."/>
            <person name="Zaremba-Niedzwiedzka K."/>
            <person name="Martijn J."/>
            <person name="Lind A.E."/>
            <person name="van Eijk R."/>
            <person name="Schleper C."/>
            <person name="Guy L."/>
            <person name="Ettema T.J."/>
        </authorList>
    </citation>
    <scope>NUCLEOTIDE SEQUENCE</scope>
</reference>